<dbReference type="Proteomes" id="UP000009168">
    <property type="component" value="Unassembled WGS sequence"/>
</dbReference>
<dbReference type="KEGG" id="tet:TTHERM_002653494"/>
<keyword evidence="1" id="KW-1133">Transmembrane helix</keyword>
<reference evidence="3" key="1">
    <citation type="journal article" date="2006" name="PLoS Biol.">
        <title>Macronuclear genome sequence of the ciliate Tetrahymena thermophila, a model eukaryote.</title>
        <authorList>
            <person name="Eisen J.A."/>
            <person name="Coyne R.S."/>
            <person name="Wu M."/>
            <person name="Wu D."/>
            <person name="Thiagarajan M."/>
            <person name="Wortman J.R."/>
            <person name="Badger J.H."/>
            <person name="Ren Q."/>
            <person name="Amedeo P."/>
            <person name="Jones K.M."/>
            <person name="Tallon L.J."/>
            <person name="Delcher A.L."/>
            <person name="Salzberg S.L."/>
            <person name="Silva J.C."/>
            <person name="Haas B.J."/>
            <person name="Majoros W.H."/>
            <person name="Farzad M."/>
            <person name="Carlton J.M."/>
            <person name="Smith R.K. Jr."/>
            <person name="Garg J."/>
            <person name="Pearlman R.E."/>
            <person name="Karrer K.M."/>
            <person name="Sun L."/>
            <person name="Manning G."/>
            <person name="Elde N.C."/>
            <person name="Turkewitz A.P."/>
            <person name="Asai D.J."/>
            <person name="Wilkes D.E."/>
            <person name="Wang Y."/>
            <person name="Cai H."/>
            <person name="Collins K."/>
            <person name="Stewart B.A."/>
            <person name="Lee S.R."/>
            <person name="Wilamowska K."/>
            <person name="Weinberg Z."/>
            <person name="Ruzzo W.L."/>
            <person name="Wloga D."/>
            <person name="Gaertig J."/>
            <person name="Frankel J."/>
            <person name="Tsao C.-C."/>
            <person name="Gorovsky M.A."/>
            <person name="Keeling P.J."/>
            <person name="Waller R.F."/>
            <person name="Patron N.J."/>
            <person name="Cherry J.M."/>
            <person name="Stover N.A."/>
            <person name="Krieger C.J."/>
            <person name="del Toro C."/>
            <person name="Ryder H.F."/>
            <person name="Williamson S.C."/>
            <person name="Barbeau R.A."/>
            <person name="Hamilton E.P."/>
            <person name="Orias E."/>
        </authorList>
    </citation>
    <scope>NUCLEOTIDE SEQUENCE [LARGE SCALE GENOMIC DNA]</scope>
    <source>
        <strain evidence="3">SB210</strain>
    </source>
</reference>
<accession>W7XHS8</accession>
<gene>
    <name evidence="2" type="ORF">TTHERM_002653494</name>
</gene>
<sequence length="207" mass="24640">MDLYLQNIQTRFLQNFEDEEYSYLVSTNPSKNSTDYTPLIMAHPSMNINAQQYIYDVEFQNEQSNDNDKQMYANQTSFLREIFTIENSCKELIQMNNSYIRTIVKDGQQYLTRFSPIFVCYGNQYEQYSSKVGYYVKSISYQKRDKYTKEISQMMEFMVKTIIILVIVAILFISIIFFILLKYFLKHNFEIPIAIVSKVIQEADCER</sequence>
<feature type="transmembrane region" description="Helical" evidence="1">
    <location>
        <begin position="162"/>
        <end position="185"/>
    </location>
</feature>
<evidence type="ECO:0000256" key="1">
    <source>
        <dbReference type="SAM" id="Phobius"/>
    </source>
</evidence>
<protein>
    <submittedName>
        <fullName evidence="2">Transmembrane protein, putative</fullName>
    </submittedName>
</protein>
<dbReference type="GeneID" id="24442714"/>
<keyword evidence="1 2" id="KW-0812">Transmembrane</keyword>
<keyword evidence="1" id="KW-0472">Membrane</keyword>
<name>W7XHS8_TETTS</name>
<evidence type="ECO:0000313" key="2">
    <source>
        <dbReference type="EMBL" id="EWS76863.1"/>
    </source>
</evidence>
<organism evidence="2 3">
    <name type="scientific">Tetrahymena thermophila (strain SB210)</name>
    <dbReference type="NCBI Taxonomy" id="312017"/>
    <lineage>
        <taxon>Eukaryota</taxon>
        <taxon>Sar</taxon>
        <taxon>Alveolata</taxon>
        <taxon>Ciliophora</taxon>
        <taxon>Intramacronucleata</taxon>
        <taxon>Oligohymenophorea</taxon>
        <taxon>Hymenostomatida</taxon>
        <taxon>Tetrahymenina</taxon>
        <taxon>Tetrahymenidae</taxon>
        <taxon>Tetrahymena</taxon>
    </lineage>
</organism>
<keyword evidence="3" id="KW-1185">Reference proteome</keyword>
<dbReference type="EMBL" id="GG663231">
    <property type="protein sequence ID" value="EWS76863.1"/>
    <property type="molecule type" value="Genomic_DNA"/>
</dbReference>
<proteinExistence type="predicted"/>
<dbReference type="RefSeq" id="XP_012650602.1">
    <property type="nucleotide sequence ID" value="XM_012795148.1"/>
</dbReference>
<dbReference type="AlphaFoldDB" id="W7XHS8"/>
<evidence type="ECO:0000313" key="3">
    <source>
        <dbReference type="Proteomes" id="UP000009168"/>
    </source>
</evidence>
<dbReference type="InParanoid" id="W7XHS8"/>